<keyword evidence="6 8" id="KW-1133">Transmembrane helix</keyword>
<feature type="transmembrane region" description="Helical" evidence="8">
    <location>
        <begin position="213"/>
        <end position="242"/>
    </location>
</feature>
<comment type="subcellular location">
    <subcellularLocation>
        <location evidence="1 8">Cell membrane</location>
        <topology evidence="1 8">Multi-pass membrane protein</topology>
    </subcellularLocation>
</comment>
<keyword evidence="7 8" id="KW-0472">Membrane</keyword>
<dbReference type="PANTHER" id="PTHR30294">
    <property type="entry name" value="MEMBRANE COMPONENT OF ABC TRANSPORTER YHHJ-RELATED"/>
    <property type="match status" value="1"/>
</dbReference>
<evidence type="ECO:0000256" key="7">
    <source>
        <dbReference type="ARBA" id="ARBA00023136"/>
    </source>
</evidence>
<evidence type="ECO:0000256" key="6">
    <source>
        <dbReference type="ARBA" id="ARBA00022989"/>
    </source>
</evidence>
<dbReference type="AlphaFoldDB" id="A0AA41WEU7"/>
<dbReference type="PRINTS" id="PR00164">
    <property type="entry name" value="ABC2TRNSPORT"/>
</dbReference>
<evidence type="ECO:0000313" key="10">
    <source>
        <dbReference type="EMBL" id="MCM8749289.1"/>
    </source>
</evidence>
<keyword evidence="11" id="KW-1185">Reference proteome</keyword>
<feature type="transmembrane region" description="Helical" evidence="8">
    <location>
        <begin position="21"/>
        <end position="42"/>
    </location>
</feature>
<evidence type="ECO:0000256" key="4">
    <source>
        <dbReference type="ARBA" id="ARBA00022475"/>
    </source>
</evidence>
<evidence type="ECO:0000256" key="3">
    <source>
        <dbReference type="ARBA" id="ARBA00022448"/>
    </source>
</evidence>
<evidence type="ECO:0000256" key="2">
    <source>
        <dbReference type="ARBA" id="ARBA00007783"/>
    </source>
</evidence>
<dbReference type="EMBL" id="JAMSLR010000005">
    <property type="protein sequence ID" value="MCM8749289.1"/>
    <property type="molecule type" value="Genomic_DNA"/>
</dbReference>
<dbReference type="InterPro" id="IPR047817">
    <property type="entry name" value="ABC2_TM_bact-type"/>
</dbReference>
<dbReference type="PROSITE" id="PS51012">
    <property type="entry name" value="ABC_TM2"/>
    <property type="match status" value="1"/>
</dbReference>
<evidence type="ECO:0000259" key="9">
    <source>
        <dbReference type="PROSITE" id="PS51012"/>
    </source>
</evidence>
<keyword evidence="4 8" id="KW-1003">Cell membrane</keyword>
<dbReference type="InterPro" id="IPR000412">
    <property type="entry name" value="ABC_2_transport"/>
</dbReference>
<protein>
    <recommendedName>
        <fullName evidence="8">Transport permease protein</fullName>
    </recommendedName>
</protein>
<keyword evidence="3 8" id="KW-0813">Transport</keyword>
<dbReference type="GO" id="GO:0140359">
    <property type="term" value="F:ABC-type transporter activity"/>
    <property type="evidence" value="ECO:0007669"/>
    <property type="project" value="InterPro"/>
</dbReference>
<evidence type="ECO:0000256" key="8">
    <source>
        <dbReference type="RuleBase" id="RU361157"/>
    </source>
</evidence>
<dbReference type="GO" id="GO:0043190">
    <property type="term" value="C:ATP-binding cassette (ABC) transporter complex"/>
    <property type="evidence" value="ECO:0007669"/>
    <property type="project" value="InterPro"/>
</dbReference>
<keyword evidence="5 8" id="KW-0812">Transmembrane</keyword>
<feature type="transmembrane region" description="Helical" evidence="8">
    <location>
        <begin position="169"/>
        <end position="192"/>
    </location>
</feature>
<feature type="transmembrane region" description="Helical" evidence="8">
    <location>
        <begin position="336"/>
        <end position="358"/>
    </location>
</feature>
<comment type="caution">
    <text evidence="10">The sequence shown here is derived from an EMBL/GenBank/DDBJ whole genome shotgun (WGS) entry which is preliminary data.</text>
</comment>
<organism evidence="10 11">
    <name type="scientific">Thermalbibacter longus</name>
    <dbReference type="NCBI Taxonomy" id="2951981"/>
    <lineage>
        <taxon>Bacteria</taxon>
        <taxon>Pseudomonadati</taxon>
        <taxon>Thermomicrobiota</taxon>
        <taxon>Thermomicrobia</taxon>
        <taxon>Thermomicrobiales</taxon>
        <taxon>Thermomicrobiaceae</taxon>
        <taxon>Thermalbibacter</taxon>
    </lineage>
</organism>
<dbReference type="RefSeq" id="WP_284057069.1">
    <property type="nucleotide sequence ID" value="NZ_JAMSLR010000005.1"/>
</dbReference>
<dbReference type="InterPro" id="IPR013525">
    <property type="entry name" value="ABC2_TM"/>
</dbReference>
<accession>A0AA41WEU7</accession>
<feature type="transmembrane region" description="Helical" evidence="8">
    <location>
        <begin position="279"/>
        <end position="300"/>
    </location>
</feature>
<feature type="domain" description="ABC transmembrane type-2" evidence="9">
    <location>
        <begin position="125"/>
        <end position="361"/>
    </location>
</feature>
<feature type="transmembrane region" description="Helical" evidence="8">
    <location>
        <begin position="248"/>
        <end position="272"/>
    </location>
</feature>
<evidence type="ECO:0000313" key="11">
    <source>
        <dbReference type="Proteomes" id="UP001165306"/>
    </source>
</evidence>
<dbReference type="InterPro" id="IPR051449">
    <property type="entry name" value="ABC-2_transporter_component"/>
</dbReference>
<dbReference type="Proteomes" id="UP001165306">
    <property type="component" value="Unassembled WGS sequence"/>
</dbReference>
<gene>
    <name evidence="10" type="ORF">NET02_09035</name>
</gene>
<dbReference type="PANTHER" id="PTHR30294:SF38">
    <property type="entry name" value="TRANSPORT PERMEASE PROTEIN"/>
    <property type="match status" value="1"/>
</dbReference>
<sequence>MSWQRVLALMLRIVRQFRRDRRTLALILVVPVLVLSLLGYIYRGSGEPTRLAVVLQGESPLAPQVIALLEEDSSLHVLVMEREQALQAVDRREVDGVLVLPALPPQPGTRPEVELILEGSQPSAAGAIASAVSRALPQAIIQTMSSSGQAIQLEPRFLHGGPQFDQLDYFAPTFIGFFAFFFVFLLTSVSFLRERLQGSIERLIVSPLDRKEIVLGYMLGFTLFATVQSIVMVIFTVAVLRIHYAGELWLVVFLTFLLTVGAVNLGIFLSAFARTELQVVQFIPMVITPQGLLSGIIWPVDSLPRPLQWLAQALPLTWANEALRAVMIRGEGLDALGLHLMVLIGFAAAMAVLAMVTLRREVA</sequence>
<comment type="similarity">
    <text evidence="2 8">Belongs to the ABC-2 integral membrane protein family.</text>
</comment>
<reference evidence="10" key="1">
    <citation type="submission" date="2022-06" db="EMBL/GenBank/DDBJ databases">
        <title>CFH 74404 Thermomicrobiaceae sp.</title>
        <authorList>
            <person name="Ming H."/>
            <person name="Li W.-J."/>
            <person name="Zhao Z."/>
        </authorList>
    </citation>
    <scope>NUCLEOTIDE SEQUENCE</scope>
    <source>
        <strain evidence="10">CFH 74404</strain>
    </source>
</reference>
<proteinExistence type="inferred from homology"/>
<evidence type="ECO:0000256" key="1">
    <source>
        <dbReference type="ARBA" id="ARBA00004651"/>
    </source>
</evidence>
<dbReference type="Pfam" id="PF12698">
    <property type="entry name" value="ABC2_membrane_3"/>
    <property type="match status" value="1"/>
</dbReference>
<evidence type="ECO:0000256" key="5">
    <source>
        <dbReference type="ARBA" id="ARBA00022692"/>
    </source>
</evidence>
<name>A0AA41WEU7_9BACT</name>